<dbReference type="InterPro" id="IPR001421">
    <property type="entry name" value="ATP8_metazoa"/>
</dbReference>
<evidence type="ECO:0000256" key="1">
    <source>
        <dbReference type="ARBA" id="ARBA00004304"/>
    </source>
</evidence>
<sequence>MPQMAPLSWLGLFIIFSITLIIFSTMNYFSFLPNSPKTMNNKKKFSYNSLNWKW</sequence>
<evidence type="ECO:0000256" key="7">
    <source>
        <dbReference type="ARBA" id="ARBA00022781"/>
    </source>
</evidence>
<dbReference type="GO" id="GO:0015986">
    <property type="term" value="P:proton motive force-driven ATP synthesis"/>
    <property type="evidence" value="ECO:0007669"/>
    <property type="project" value="InterPro"/>
</dbReference>
<dbReference type="AlphaFoldDB" id="A0A192U5Z5"/>
<evidence type="ECO:0000256" key="9">
    <source>
        <dbReference type="ARBA" id="ARBA00023065"/>
    </source>
</evidence>
<comment type="subcellular location">
    <subcellularLocation>
        <location evidence="1 12">Mitochondrion membrane</location>
        <topology evidence="1 12">Single-pass membrane protein</topology>
    </subcellularLocation>
</comment>
<evidence type="ECO:0000256" key="10">
    <source>
        <dbReference type="ARBA" id="ARBA00023128"/>
    </source>
</evidence>
<keyword evidence="9 12" id="KW-0406">Ion transport</keyword>
<keyword evidence="4 12" id="KW-0813">Transport</keyword>
<keyword evidence="7 12" id="KW-0375">Hydrogen ion transport</keyword>
<keyword evidence="6 12" id="KW-0812">Transmembrane</keyword>
<keyword evidence="10 12" id="KW-0496">Mitochondrion</keyword>
<dbReference type="GO" id="GO:0015078">
    <property type="term" value="F:proton transmembrane transporter activity"/>
    <property type="evidence" value="ECO:0007669"/>
    <property type="project" value="InterPro"/>
</dbReference>
<evidence type="ECO:0000256" key="13">
    <source>
        <dbReference type="SAM" id="Phobius"/>
    </source>
</evidence>
<feature type="transmembrane region" description="Helical" evidence="13">
    <location>
        <begin position="6"/>
        <end position="29"/>
    </location>
</feature>
<dbReference type="Pfam" id="PF00895">
    <property type="entry name" value="ATP-synt_8"/>
    <property type="match status" value="1"/>
</dbReference>
<organism evidence="14">
    <name type="scientific">Pedicia sp. ZK-2016</name>
    <dbReference type="NCBI Taxonomy" id="1808012"/>
    <lineage>
        <taxon>Eukaryota</taxon>
        <taxon>Metazoa</taxon>
        <taxon>Ecdysozoa</taxon>
        <taxon>Arthropoda</taxon>
        <taxon>Hexapoda</taxon>
        <taxon>Insecta</taxon>
        <taxon>Pterygota</taxon>
        <taxon>Neoptera</taxon>
        <taxon>Endopterygota</taxon>
        <taxon>Diptera</taxon>
        <taxon>Nematocera</taxon>
        <taxon>Tipuloidea</taxon>
        <taxon>Pedicia</taxon>
    </lineage>
</organism>
<evidence type="ECO:0000256" key="2">
    <source>
        <dbReference type="ARBA" id="ARBA00008892"/>
    </source>
</evidence>
<evidence type="ECO:0000256" key="8">
    <source>
        <dbReference type="ARBA" id="ARBA00022989"/>
    </source>
</evidence>
<reference evidence="14" key="1">
    <citation type="submission" date="2015-10" db="EMBL/GenBank/DDBJ databases">
        <title>Comparative mt genomics of the Tipuloidea (Diptera: Nematocera: Tipulomorpha) and its implications for the phylogeny of the Tipulomorpha.</title>
        <authorList>
            <person name="Zhang X."/>
            <person name="Kang Z."/>
            <person name="Mao M."/>
            <person name="Li X."/>
            <person name="Nakamura T."/>
            <person name="de Jong H."/>
            <person name="Wang M."/>
            <person name="Yang D."/>
        </authorList>
    </citation>
    <scope>NUCLEOTIDE SEQUENCE</scope>
</reference>
<evidence type="ECO:0000256" key="11">
    <source>
        <dbReference type="ARBA" id="ARBA00023136"/>
    </source>
</evidence>
<geneLocation type="mitochondrion" evidence="14"/>
<dbReference type="GO" id="GO:0031966">
    <property type="term" value="C:mitochondrial membrane"/>
    <property type="evidence" value="ECO:0007669"/>
    <property type="project" value="UniProtKB-SubCell"/>
</dbReference>
<evidence type="ECO:0000256" key="3">
    <source>
        <dbReference type="ARBA" id="ARBA00011291"/>
    </source>
</evidence>
<proteinExistence type="inferred from homology"/>
<evidence type="ECO:0000256" key="12">
    <source>
        <dbReference type="RuleBase" id="RU003661"/>
    </source>
</evidence>
<keyword evidence="8 13" id="KW-1133">Transmembrane helix</keyword>
<evidence type="ECO:0000256" key="5">
    <source>
        <dbReference type="ARBA" id="ARBA00022547"/>
    </source>
</evidence>
<dbReference type="GO" id="GO:0045259">
    <property type="term" value="C:proton-transporting ATP synthase complex"/>
    <property type="evidence" value="ECO:0007669"/>
    <property type="project" value="UniProtKB-KW"/>
</dbReference>
<evidence type="ECO:0000313" key="14">
    <source>
        <dbReference type="EMBL" id="AMN09033.1"/>
    </source>
</evidence>
<evidence type="ECO:0000256" key="6">
    <source>
        <dbReference type="ARBA" id="ARBA00022692"/>
    </source>
</evidence>
<keyword evidence="5 12" id="KW-0138">CF(0)</keyword>
<gene>
    <name evidence="14" type="primary">ATP8</name>
</gene>
<evidence type="ECO:0000256" key="4">
    <source>
        <dbReference type="ARBA" id="ARBA00022448"/>
    </source>
</evidence>
<protein>
    <recommendedName>
        <fullName evidence="12">ATP synthase complex subunit 8</fullName>
    </recommendedName>
</protein>
<comment type="subunit">
    <text evidence="3">F-type ATPases have 2 components, CF(1) - the catalytic core - and CF(0) - the membrane proton channel.</text>
</comment>
<accession>A0A192U5Z5</accession>
<keyword evidence="11 13" id="KW-0472">Membrane</keyword>
<name>A0A192U5Z5_9DIPT</name>
<dbReference type="EMBL" id="KT970062">
    <property type="protein sequence ID" value="AMN09033.1"/>
    <property type="molecule type" value="Genomic_DNA"/>
</dbReference>
<comment type="similarity">
    <text evidence="2 12">Belongs to the ATPase protein 8 family.</text>
</comment>